<dbReference type="GO" id="GO:0000287">
    <property type="term" value="F:magnesium ion binding"/>
    <property type="evidence" value="ECO:0007669"/>
    <property type="project" value="UniProtKB-ARBA"/>
</dbReference>
<dbReference type="InterPro" id="IPR051518">
    <property type="entry name" value="Sucrose_Phosphatase"/>
</dbReference>
<dbReference type="PANTHER" id="PTHR46521:SF4">
    <property type="entry name" value="SUCROSE-PHOSPHATASE 2-RELATED"/>
    <property type="match status" value="1"/>
</dbReference>
<protein>
    <submittedName>
        <fullName evidence="3">Alpha,alpha-trehalose-phosphate synthase [UDP-forming]</fullName>
        <ecNumber evidence="3">2.4.1.15</ecNumber>
    </submittedName>
</protein>
<comment type="caution">
    <text evidence="3">The sequence shown here is derived from an EMBL/GenBank/DDBJ whole genome shotgun (WGS) entry which is preliminary data.</text>
</comment>
<reference evidence="3 4" key="1">
    <citation type="submission" date="2014-09" db="EMBL/GenBank/DDBJ databases">
        <authorList>
            <person name="Grob C."/>
            <person name="Taubert M."/>
            <person name="Howat A.M."/>
            <person name="Burns O.J."/>
            <person name="Dixon J.L."/>
            <person name="Chen Y."/>
            <person name="Murrell J.C."/>
        </authorList>
    </citation>
    <scope>NUCLEOTIDE SEQUENCE [LARGE SCALE GENOMIC DNA]</scope>
    <source>
        <strain evidence="3">L4</strain>
    </source>
</reference>
<keyword evidence="1" id="KW-0378">Hydrolase</keyword>
<evidence type="ECO:0000256" key="1">
    <source>
        <dbReference type="ARBA" id="ARBA00022801"/>
    </source>
</evidence>
<feature type="domain" description="Sucrose phosphatase-like" evidence="2">
    <location>
        <begin position="5"/>
        <end position="271"/>
    </location>
</feature>
<accession>A0A0A0BED2</accession>
<keyword evidence="3" id="KW-0808">Transferase</keyword>
<dbReference type="GO" id="GO:0016791">
    <property type="term" value="F:phosphatase activity"/>
    <property type="evidence" value="ECO:0007669"/>
    <property type="project" value="UniProtKB-ARBA"/>
</dbReference>
<evidence type="ECO:0000313" key="4">
    <source>
        <dbReference type="Proteomes" id="UP000029999"/>
    </source>
</evidence>
<dbReference type="Proteomes" id="UP000029999">
    <property type="component" value="Unassembled WGS sequence"/>
</dbReference>
<dbReference type="Gene3D" id="3.40.50.1000">
    <property type="entry name" value="HAD superfamily/HAD-like"/>
    <property type="match status" value="1"/>
</dbReference>
<organism evidence="3 4">
    <name type="scientific">Methylophaga thiooxydans</name>
    <dbReference type="NCBI Taxonomy" id="392484"/>
    <lineage>
        <taxon>Bacteria</taxon>
        <taxon>Pseudomonadati</taxon>
        <taxon>Pseudomonadota</taxon>
        <taxon>Gammaproteobacteria</taxon>
        <taxon>Thiotrichales</taxon>
        <taxon>Piscirickettsiaceae</taxon>
        <taxon>Methylophaga</taxon>
    </lineage>
</organism>
<dbReference type="EMBL" id="JRQD01000003">
    <property type="protein sequence ID" value="KGM06893.1"/>
    <property type="molecule type" value="Genomic_DNA"/>
</dbReference>
<dbReference type="SUPFAM" id="SSF56784">
    <property type="entry name" value="HAD-like"/>
    <property type="match status" value="1"/>
</dbReference>
<dbReference type="GO" id="GO:0003825">
    <property type="term" value="F:alpha,alpha-trehalose-phosphate synthase (UDP-forming) activity"/>
    <property type="evidence" value="ECO:0007669"/>
    <property type="project" value="UniProtKB-EC"/>
</dbReference>
<dbReference type="Pfam" id="PF05116">
    <property type="entry name" value="S6PP"/>
    <property type="match status" value="1"/>
</dbReference>
<evidence type="ECO:0000313" key="3">
    <source>
        <dbReference type="EMBL" id="KGM06893.1"/>
    </source>
</evidence>
<gene>
    <name evidence="3" type="ORF">LP43_1388</name>
</gene>
<dbReference type="Gene3D" id="3.90.1070.10">
    <property type="match status" value="1"/>
</dbReference>
<evidence type="ECO:0000259" key="2">
    <source>
        <dbReference type="Pfam" id="PF05116"/>
    </source>
</evidence>
<dbReference type="InterPro" id="IPR006379">
    <property type="entry name" value="HAD-SF_hydro_IIB"/>
</dbReference>
<dbReference type="EC" id="2.4.1.15" evidence="3"/>
<dbReference type="InterPro" id="IPR006380">
    <property type="entry name" value="SPP-like_dom"/>
</dbReference>
<dbReference type="SFLD" id="SFLDS00003">
    <property type="entry name" value="Haloacid_Dehalogenase"/>
    <property type="match status" value="1"/>
</dbReference>
<dbReference type="PANTHER" id="PTHR46521">
    <property type="entry name" value="SUCROSE-PHOSPHATASE 2-RELATED"/>
    <property type="match status" value="1"/>
</dbReference>
<keyword evidence="3" id="KW-0328">Glycosyltransferase</keyword>
<dbReference type="InterPro" id="IPR023214">
    <property type="entry name" value="HAD_sf"/>
</dbReference>
<dbReference type="SFLD" id="SFLDG01141">
    <property type="entry name" value="C2.B.1:_Sucrose_Phosphatase_Li"/>
    <property type="match status" value="1"/>
</dbReference>
<dbReference type="RefSeq" id="WP_036313572.1">
    <property type="nucleotide sequence ID" value="NZ_JRQD01000003.1"/>
</dbReference>
<sequence length="285" mass="31577">MSDPKLLLCTDMDRTVIPNGFQPEPADARKQFSAFCQRSDVKLAYVTGRHVALVKRAIKNYALPLPDYAITDVGTKIYHVANGTWQQMADWEAEIDQDWNGKTHSQLKQLLKSVSELRLQESSKQNTHKLSYYLPLYLDKDSKIAQVEALLTEAGVNASVLWSVDEPKNIGLMDILPKHATKLHAIEFLQAKLGYALNDVVFAGDSGNDLPVLTSRIQSVLVDNASAEIKQAALQLSQHNGHSSALYLAHSEAQDNNGNYAAGVLQGVAHFAPQFRHQDKTENIT</sequence>
<name>A0A0A0BED2_9GAMM</name>
<dbReference type="SFLD" id="SFLDG01140">
    <property type="entry name" value="C2.B:_Phosphomannomutase_and_P"/>
    <property type="match status" value="1"/>
</dbReference>
<dbReference type="InterPro" id="IPR036412">
    <property type="entry name" value="HAD-like_sf"/>
</dbReference>
<proteinExistence type="predicted"/>
<dbReference type="NCBIfam" id="TIGR01484">
    <property type="entry name" value="HAD-SF-IIB"/>
    <property type="match status" value="1"/>
</dbReference>
<dbReference type="STRING" id="392484.LP43_1388"/>
<dbReference type="AlphaFoldDB" id="A0A0A0BED2"/>